<dbReference type="SMART" id="SM00091">
    <property type="entry name" value="PAS"/>
    <property type="match status" value="3"/>
</dbReference>
<dbReference type="Pfam" id="PF00672">
    <property type="entry name" value="HAMP"/>
    <property type="match status" value="1"/>
</dbReference>
<feature type="coiled-coil region" evidence="9">
    <location>
        <begin position="78"/>
        <end position="112"/>
    </location>
</feature>
<dbReference type="SUPFAM" id="SSF55781">
    <property type="entry name" value="GAF domain-like"/>
    <property type="match status" value="1"/>
</dbReference>
<dbReference type="InterPro" id="IPR011006">
    <property type="entry name" value="CheY-like_superfamily"/>
</dbReference>
<feature type="domain" description="PAS" evidence="13">
    <location>
        <begin position="391"/>
        <end position="464"/>
    </location>
</feature>
<keyword evidence="5" id="KW-0808">Transferase</keyword>
<dbReference type="CDD" id="cd17546">
    <property type="entry name" value="REC_hyHK_CKI1_RcsC-like"/>
    <property type="match status" value="1"/>
</dbReference>
<dbReference type="CDD" id="cd06225">
    <property type="entry name" value="HAMP"/>
    <property type="match status" value="1"/>
</dbReference>
<dbReference type="InterPro" id="IPR013656">
    <property type="entry name" value="PAS_4"/>
</dbReference>
<dbReference type="NCBIfam" id="TIGR00229">
    <property type="entry name" value="sensory_box"/>
    <property type="match status" value="3"/>
</dbReference>
<dbReference type="Gene3D" id="3.30.450.40">
    <property type="match status" value="1"/>
</dbReference>
<dbReference type="CDD" id="cd00082">
    <property type="entry name" value="HisKA"/>
    <property type="match status" value="1"/>
</dbReference>
<feature type="coiled-coil region" evidence="9">
    <location>
        <begin position="374"/>
        <end position="401"/>
    </location>
</feature>
<dbReference type="InterPro" id="IPR001610">
    <property type="entry name" value="PAC"/>
</dbReference>
<dbReference type="SUPFAM" id="SSF47384">
    <property type="entry name" value="Homodimeric domain of signal transducing histidine kinase"/>
    <property type="match status" value="1"/>
</dbReference>
<keyword evidence="10" id="KW-1133">Transmembrane helix</keyword>
<evidence type="ECO:0000259" key="15">
    <source>
        <dbReference type="PROSITE" id="PS50885"/>
    </source>
</evidence>
<proteinExistence type="predicted"/>
<dbReference type="Gene3D" id="3.30.450.20">
    <property type="entry name" value="PAS domain"/>
    <property type="match status" value="3"/>
</dbReference>
<dbReference type="InterPro" id="IPR035965">
    <property type="entry name" value="PAS-like_dom_sf"/>
</dbReference>
<feature type="transmembrane region" description="Helical" evidence="10">
    <location>
        <begin position="194"/>
        <end position="218"/>
    </location>
</feature>
<dbReference type="EC" id="2.7.13.3" evidence="3"/>
<evidence type="ECO:0000256" key="7">
    <source>
        <dbReference type="ARBA" id="ARBA00023012"/>
    </source>
</evidence>
<dbReference type="PROSITE" id="PS50110">
    <property type="entry name" value="RESPONSE_REGULATORY"/>
    <property type="match status" value="1"/>
</dbReference>
<keyword evidence="17" id="KW-1185">Reference proteome</keyword>
<dbReference type="InterPro" id="IPR001789">
    <property type="entry name" value="Sig_transdc_resp-reg_receiver"/>
</dbReference>
<feature type="domain" description="Histidine kinase" evidence="11">
    <location>
        <begin position="868"/>
        <end position="1089"/>
    </location>
</feature>
<feature type="transmembrane region" description="Helical" evidence="10">
    <location>
        <begin position="12"/>
        <end position="30"/>
    </location>
</feature>
<dbReference type="Gene3D" id="3.40.50.2300">
    <property type="match status" value="1"/>
</dbReference>
<evidence type="ECO:0000259" key="14">
    <source>
        <dbReference type="PROSITE" id="PS50113"/>
    </source>
</evidence>
<feature type="domain" description="PAS" evidence="13">
    <location>
        <begin position="265"/>
        <end position="335"/>
    </location>
</feature>
<protein>
    <recommendedName>
        <fullName evidence="3">histidine kinase</fullName>
        <ecNumber evidence="3">2.7.13.3</ecNumber>
    </recommendedName>
</protein>
<dbReference type="PANTHER" id="PTHR45339:SF1">
    <property type="entry name" value="HYBRID SIGNAL TRANSDUCTION HISTIDINE KINASE J"/>
    <property type="match status" value="1"/>
</dbReference>
<evidence type="ECO:0000256" key="5">
    <source>
        <dbReference type="ARBA" id="ARBA00022679"/>
    </source>
</evidence>
<keyword evidence="6" id="KW-0418">Kinase</keyword>
<dbReference type="CDD" id="cd16922">
    <property type="entry name" value="HATPase_EvgS-ArcB-TorS-like"/>
    <property type="match status" value="1"/>
</dbReference>
<dbReference type="PROSITE" id="PS50885">
    <property type="entry name" value="HAMP"/>
    <property type="match status" value="1"/>
</dbReference>
<dbReference type="SMART" id="SM00086">
    <property type="entry name" value="PAC"/>
    <property type="match status" value="3"/>
</dbReference>
<reference evidence="16" key="1">
    <citation type="submission" date="2021-01" db="EMBL/GenBank/DDBJ databases">
        <title>Modified the classification status of verrucomicrobia.</title>
        <authorList>
            <person name="Feng X."/>
        </authorList>
    </citation>
    <scope>NUCLEOTIDE SEQUENCE</scope>
    <source>
        <strain evidence="16">KCTC 22041</strain>
    </source>
</reference>
<dbReference type="PROSITE" id="PS50112">
    <property type="entry name" value="PAS"/>
    <property type="match status" value="2"/>
</dbReference>
<evidence type="ECO:0000256" key="8">
    <source>
        <dbReference type="PROSITE-ProRule" id="PRU00169"/>
    </source>
</evidence>
<dbReference type="Pfam" id="PF00072">
    <property type="entry name" value="Response_reg"/>
    <property type="match status" value="1"/>
</dbReference>
<gene>
    <name evidence="16" type="ORF">JIN85_12620</name>
</gene>
<keyword evidence="10" id="KW-0472">Membrane</keyword>
<dbReference type="SMART" id="SM00448">
    <property type="entry name" value="REC"/>
    <property type="match status" value="1"/>
</dbReference>
<dbReference type="InterPro" id="IPR000700">
    <property type="entry name" value="PAS-assoc_C"/>
</dbReference>
<dbReference type="SMART" id="SM00304">
    <property type="entry name" value="HAMP"/>
    <property type="match status" value="1"/>
</dbReference>
<dbReference type="PRINTS" id="PR00344">
    <property type="entry name" value="BCTRLSENSOR"/>
</dbReference>
<evidence type="ECO:0000313" key="17">
    <source>
        <dbReference type="Proteomes" id="UP000603141"/>
    </source>
</evidence>
<dbReference type="InterPro" id="IPR003660">
    <property type="entry name" value="HAMP_dom"/>
</dbReference>
<dbReference type="Pfam" id="PF02518">
    <property type="entry name" value="HATPase_c"/>
    <property type="match status" value="1"/>
</dbReference>
<dbReference type="SUPFAM" id="SSF158472">
    <property type="entry name" value="HAMP domain-like"/>
    <property type="match status" value="1"/>
</dbReference>
<accession>A0A934S6S0</accession>
<keyword evidence="10" id="KW-0812">Transmembrane</keyword>
<evidence type="ECO:0000259" key="11">
    <source>
        <dbReference type="PROSITE" id="PS50109"/>
    </source>
</evidence>
<keyword evidence="4 8" id="KW-0597">Phosphoprotein</keyword>
<evidence type="ECO:0000313" key="16">
    <source>
        <dbReference type="EMBL" id="MBK1883262.1"/>
    </source>
</evidence>
<dbReference type="Gene3D" id="1.10.287.130">
    <property type="match status" value="1"/>
</dbReference>
<dbReference type="PROSITE" id="PS50109">
    <property type="entry name" value="HIS_KIN"/>
    <property type="match status" value="1"/>
</dbReference>
<dbReference type="InterPro" id="IPR029016">
    <property type="entry name" value="GAF-like_dom_sf"/>
</dbReference>
<dbReference type="InterPro" id="IPR003594">
    <property type="entry name" value="HATPase_dom"/>
</dbReference>
<feature type="domain" description="PAC" evidence="14">
    <location>
        <begin position="771"/>
        <end position="825"/>
    </location>
</feature>
<evidence type="ECO:0000256" key="4">
    <source>
        <dbReference type="ARBA" id="ARBA00022553"/>
    </source>
</evidence>
<comment type="caution">
    <text evidence="16">The sequence shown here is derived from an EMBL/GenBank/DDBJ whole genome shotgun (WGS) entry which is preliminary data.</text>
</comment>
<evidence type="ECO:0000256" key="2">
    <source>
        <dbReference type="ARBA" id="ARBA00004370"/>
    </source>
</evidence>
<dbReference type="Gene3D" id="3.30.565.10">
    <property type="entry name" value="Histidine kinase-like ATPase, C-terminal domain"/>
    <property type="match status" value="1"/>
</dbReference>
<dbReference type="InterPro" id="IPR005467">
    <property type="entry name" value="His_kinase_dom"/>
</dbReference>
<keyword evidence="9" id="KW-0175">Coiled coil</keyword>
<dbReference type="Gene3D" id="6.10.340.10">
    <property type="match status" value="1"/>
</dbReference>
<organism evidence="16 17">
    <name type="scientific">Luteolibacter pohnpeiensis</name>
    <dbReference type="NCBI Taxonomy" id="454153"/>
    <lineage>
        <taxon>Bacteria</taxon>
        <taxon>Pseudomonadati</taxon>
        <taxon>Verrucomicrobiota</taxon>
        <taxon>Verrucomicrobiia</taxon>
        <taxon>Verrucomicrobiales</taxon>
        <taxon>Verrucomicrobiaceae</taxon>
        <taxon>Luteolibacter</taxon>
    </lineage>
</organism>
<feature type="domain" description="Response regulatory" evidence="12">
    <location>
        <begin position="1116"/>
        <end position="1235"/>
    </location>
</feature>
<dbReference type="Pfam" id="PF08448">
    <property type="entry name" value="PAS_4"/>
    <property type="match status" value="2"/>
</dbReference>
<dbReference type="GO" id="GO:0016020">
    <property type="term" value="C:membrane"/>
    <property type="evidence" value="ECO:0007669"/>
    <property type="project" value="UniProtKB-SubCell"/>
</dbReference>
<feature type="domain" description="HAMP" evidence="15">
    <location>
        <begin position="215"/>
        <end position="267"/>
    </location>
</feature>
<evidence type="ECO:0000256" key="6">
    <source>
        <dbReference type="ARBA" id="ARBA00022777"/>
    </source>
</evidence>
<evidence type="ECO:0000259" key="13">
    <source>
        <dbReference type="PROSITE" id="PS50112"/>
    </source>
</evidence>
<dbReference type="PROSITE" id="PS50113">
    <property type="entry name" value="PAC"/>
    <property type="match status" value="2"/>
</dbReference>
<dbReference type="Proteomes" id="UP000603141">
    <property type="component" value="Unassembled WGS sequence"/>
</dbReference>
<dbReference type="Pfam" id="PF08447">
    <property type="entry name" value="PAS_3"/>
    <property type="match status" value="1"/>
</dbReference>
<name>A0A934S6S0_9BACT</name>
<keyword evidence="7" id="KW-0902">Two-component regulatory system</keyword>
<evidence type="ECO:0000256" key="10">
    <source>
        <dbReference type="SAM" id="Phobius"/>
    </source>
</evidence>
<dbReference type="SUPFAM" id="SSF52172">
    <property type="entry name" value="CheY-like"/>
    <property type="match status" value="1"/>
</dbReference>
<dbReference type="AlphaFoldDB" id="A0A934S6S0"/>
<sequence>MKSFSIRNQLLVGFSVVVLMMLFQGAIEIWRSQQVEVHLRDAYRTSYNEDVSAGKMLKSAMEIRILVGNPGTLSAEELAQVDASLAELQRNYERAKQATQNARSTAENLRAEQRSREEQYELSFLADVESGISRISKLLAEGFGEDQTQSKAEIIAILDDLVLPRLGGYDRKSSSDMASEAESALEIIVGSRKILIASIGIAAVIAAAACIGLTRLIVPPLEAMASDAEAIASGDRARRMESGGKDEFGVLARNFNQMLDTLRDRTEELEQFFELSVDMMCFADSSGRFVRVNEAFLRTLHYTESELTSRPIIEFIHPDDRAATLQEMEFLVNSVETRYSTTNFTNRYLCKDGSWKHLSWNAISSIHSGSIYAVARDVTELMQAQEALRESEENLAITLQSIGDGVVVTDGRGNILRMNPVAERLTGWSLADARGLPIAEVFKIVHQITREAVEIPVEAVLTTGNTVDLAMDSVLIHRDGSECPVADSAAPIRNSDGEIVGVVLVLRNVTNERRVQIREQERAARIQRFQRALLNLRDAEYSSLTEFYQLAAKECLESLHIDRASVWIYDDSKSLIRCAALYDADSLKFSAGNELKKQDYRPYLEALSQFLPVVAADAMADESTRCLAEDYLKPNGIRSMLDIPIRTGGRLVGVLCCEQVSEIRQWIPEEIKFASSLAASVMFAIEHHERKLAEEKLRESEEYNRSIVESTEDCLKVISLDGKLLQMAEQGRKALEIGDLSLVEGSDWISFWGERDQPMVRSAMEEALKGNHGRFQAFCATFAGTPKWWDVVVSPIHDGNGTPVRLLAVSRDITHQRQIESELRSFNAKLEDRIAERTNDLAKALDLQRELTVRAQAGEKAKSEFLAVMSHEVRTPMNGIIGFSELLAKSPDLTAENHEYAATLHQSAQALLRILDDILDFSSSEAGALRVERRPFSLSDLLRGIRQLLLPTASQKGITLSLDISGEVPEKLLGDEGRIRQIVLNLVGNAIKFTDEGLVEIIASPLRAGESTWWKISVIDTGIGVEHAEQELIFAPFSQTDAGASRKHGGTGLGLAISKRLAGLLGGDLTMHGRNGAGSVFELLIPLDAVEAAACEKSGALPMVLDEKFAAEYPLRILVAEDDRINMKLTLSVLRKLGYEPFSAFNGAEAVEIYQNEPIDCVLMDLQMPEMSGIEACAAIRRLEREQGSSPIYIVALTANTVAADRELCFEVGMSGYLNKPIRRSLLRETLAAASNAIHHQRG</sequence>
<dbReference type="InterPro" id="IPR004358">
    <property type="entry name" value="Sig_transdc_His_kin-like_C"/>
</dbReference>
<dbReference type="SUPFAM" id="SSF55785">
    <property type="entry name" value="PYP-like sensor domain (PAS domain)"/>
    <property type="match status" value="3"/>
</dbReference>
<evidence type="ECO:0000256" key="3">
    <source>
        <dbReference type="ARBA" id="ARBA00012438"/>
    </source>
</evidence>
<dbReference type="SMART" id="SM00065">
    <property type="entry name" value="GAF"/>
    <property type="match status" value="1"/>
</dbReference>
<dbReference type="InterPro" id="IPR013655">
    <property type="entry name" value="PAS_fold_3"/>
</dbReference>
<dbReference type="Pfam" id="PF01590">
    <property type="entry name" value="GAF"/>
    <property type="match status" value="1"/>
</dbReference>
<evidence type="ECO:0000259" key="12">
    <source>
        <dbReference type="PROSITE" id="PS50110"/>
    </source>
</evidence>
<evidence type="ECO:0000256" key="1">
    <source>
        <dbReference type="ARBA" id="ARBA00000085"/>
    </source>
</evidence>
<dbReference type="InterPro" id="IPR000014">
    <property type="entry name" value="PAS"/>
</dbReference>
<dbReference type="CDD" id="cd00130">
    <property type="entry name" value="PAS"/>
    <property type="match status" value="2"/>
</dbReference>
<comment type="subcellular location">
    <subcellularLocation>
        <location evidence="2">Membrane</location>
    </subcellularLocation>
</comment>
<evidence type="ECO:0000256" key="9">
    <source>
        <dbReference type="SAM" id="Coils"/>
    </source>
</evidence>
<dbReference type="EMBL" id="JAENIJ010000019">
    <property type="protein sequence ID" value="MBK1883262.1"/>
    <property type="molecule type" value="Genomic_DNA"/>
</dbReference>
<dbReference type="FunFam" id="3.30.565.10:FF:000010">
    <property type="entry name" value="Sensor histidine kinase RcsC"/>
    <property type="match status" value="1"/>
</dbReference>
<dbReference type="InterPro" id="IPR036097">
    <property type="entry name" value="HisK_dim/P_sf"/>
</dbReference>
<dbReference type="InterPro" id="IPR036890">
    <property type="entry name" value="HATPase_C_sf"/>
</dbReference>
<feature type="modified residue" description="4-aspartylphosphate" evidence="8">
    <location>
        <position position="1165"/>
    </location>
</feature>
<dbReference type="InterPro" id="IPR003018">
    <property type="entry name" value="GAF"/>
</dbReference>
<dbReference type="PANTHER" id="PTHR45339">
    <property type="entry name" value="HYBRID SIGNAL TRANSDUCTION HISTIDINE KINASE J"/>
    <property type="match status" value="1"/>
</dbReference>
<dbReference type="RefSeq" id="WP_200271207.1">
    <property type="nucleotide sequence ID" value="NZ_JAENIJ010000019.1"/>
</dbReference>
<dbReference type="InterPro" id="IPR003661">
    <property type="entry name" value="HisK_dim/P_dom"/>
</dbReference>
<dbReference type="SMART" id="SM00388">
    <property type="entry name" value="HisKA"/>
    <property type="match status" value="1"/>
</dbReference>
<dbReference type="SUPFAM" id="SSF55874">
    <property type="entry name" value="ATPase domain of HSP90 chaperone/DNA topoisomerase II/histidine kinase"/>
    <property type="match status" value="1"/>
</dbReference>
<dbReference type="Pfam" id="PF00512">
    <property type="entry name" value="HisKA"/>
    <property type="match status" value="1"/>
</dbReference>
<comment type="catalytic activity">
    <reaction evidence="1">
        <text>ATP + protein L-histidine = ADP + protein N-phospho-L-histidine.</text>
        <dbReference type="EC" id="2.7.13.3"/>
    </reaction>
</comment>
<dbReference type="GO" id="GO:0000155">
    <property type="term" value="F:phosphorelay sensor kinase activity"/>
    <property type="evidence" value="ECO:0007669"/>
    <property type="project" value="InterPro"/>
</dbReference>
<dbReference type="SMART" id="SM00387">
    <property type="entry name" value="HATPase_c"/>
    <property type="match status" value="1"/>
</dbReference>
<feature type="domain" description="PAC" evidence="14">
    <location>
        <begin position="469"/>
        <end position="521"/>
    </location>
</feature>